<dbReference type="Gramene" id="FCD_00029748-RA">
    <property type="protein sequence ID" value="FCD_00029748-RA:cds"/>
    <property type="gene ID" value="FCD_00029748"/>
</dbReference>
<keyword evidence="3" id="KW-1185">Reference proteome</keyword>
<organism evidence="2 3">
    <name type="scientific">Ficus carica</name>
    <name type="common">Common fig</name>
    <dbReference type="NCBI Taxonomy" id="3494"/>
    <lineage>
        <taxon>Eukaryota</taxon>
        <taxon>Viridiplantae</taxon>
        <taxon>Streptophyta</taxon>
        <taxon>Embryophyta</taxon>
        <taxon>Tracheophyta</taxon>
        <taxon>Spermatophyta</taxon>
        <taxon>Magnoliopsida</taxon>
        <taxon>eudicotyledons</taxon>
        <taxon>Gunneridae</taxon>
        <taxon>Pentapetalae</taxon>
        <taxon>rosids</taxon>
        <taxon>fabids</taxon>
        <taxon>Rosales</taxon>
        <taxon>Moraceae</taxon>
        <taxon>Ficeae</taxon>
        <taxon>Ficus</taxon>
    </lineage>
</organism>
<feature type="region of interest" description="Disordered" evidence="1">
    <location>
        <begin position="1"/>
        <end position="31"/>
    </location>
</feature>
<feature type="region of interest" description="Disordered" evidence="1">
    <location>
        <begin position="57"/>
        <end position="84"/>
    </location>
</feature>
<name>A0AA88AQK6_FICCA</name>
<proteinExistence type="predicted"/>
<accession>A0AA88AQK6</accession>
<dbReference type="AlphaFoldDB" id="A0AA88AQK6"/>
<dbReference type="EMBL" id="BTGU01000027">
    <property type="protein sequence ID" value="GMN48181.1"/>
    <property type="molecule type" value="Genomic_DNA"/>
</dbReference>
<feature type="compositionally biased region" description="Basic residues" evidence="1">
    <location>
        <begin position="9"/>
        <end position="23"/>
    </location>
</feature>
<comment type="caution">
    <text evidence="2">The sequence shown here is derived from an EMBL/GenBank/DDBJ whole genome shotgun (WGS) entry which is preliminary data.</text>
</comment>
<protein>
    <submittedName>
        <fullName evidence="2">Uncharacterized protein</fullName>
    </submittedName>
</protein>
<sequence>MTLGEPRSKSRLRSRCSPHRRAPPHAGSRAPSSSFVIAWDLDLRGDDWVSEPRYRLPATSTSVAARHRRTTGSASASRAVARKE</sequence>
<reference evidence="2" key="1">
    <citation type="submission" date="2023-07" db="EMBL/GenBank/DDBJ databases">
        <title>draft genome sequence of fig (Ficus carica).</title>
        <authorList>
            <person name="Takahashi T."/>
            <person name="Nishimura K."/>
        </authorList>
    </citation>
    <scope>NUCLEOTIDE SEQUENCE</scope>
</reference>
<dbReference type="Proteomes" id="UP001187192">
    <property type="component" value="Unassembled WGS sequence"/>
</dbReference>
<evidence type="ECO:0000256" key="1">
    <source>
        <dbReference type="SAM" id="MobiDB-lite"/>
    </source>
</evidence>
<evidence type="ECO:0000313" key="2">
    <source>
        <dbReference type="EMBL" id="GMN48181.1"/>
    </source>
</evidence>
<gene>
    <name evidence="2" type="ORF">TIFTF001_017365</name>
</gene>
<evidence type="ECO:0000313" key="3">
    <source>
        <dbReference type="Proteomes" id="UP001187192"/>
    </source>
</evidence>